<dbReference type="AlphaFoldDB" id="X1NFQ9"/>
<reference evidence="1" key="1">
    <citation type="journal article" date="2014" name="Front. Microbiol.">
        <title>High frequency of phylogenetically diverse reductive dehalogenase-homologous genes in deep subseafloor sedimentary metagenomes.</title>
        <authorList>
            <person name="Kawai M."/>
            <person name="Futagami T."/>
            <person name="Toyoda A."/>
            <person name="Takaki Y."/>
            <person name="Nishi S."/>
            <person name="Hori S."/>
            <person name="Arai W."/>
            <person name="Tsubouchi T."/>
            <person name="Morono Y."/>
            <person name="Uchiyama I."/>
            <person name="Ito T."/>
            <person name="Fujiyama A."/>
            <person name="Inagaki F."/>
            <person name="Takami H."/>
        </authorList>
    </citation>
    <scope>NUCLEOTIDE SEQUENCE</scope>
    <source>
        <strain evidence="1">Expedition CK06-06</strain>
    </source>
</reference>
<evidence type="ECO:0000313" key="1">
    <source>
        <dbReference type="EMBL" id="GAI17484.1"/>
    </source>
</evidence>
<gene>
    <name evidence="1" type="ORF">S06H3_16639</name>
</gene>
<accession>X1NFQ9</accession>
<feature type="non-terminal residue" evidence="1">
    <location>
        <position position="55"/>
    </location>
</feature>
<dbReference type="EMBL" id="BARV01008245">
    <property type="protein sequence ID" value="GAI17484.1"/>
    <property type="molecule type" value="Genomic_DNA"/>
</dbReference>
<comment type="caution">
    <text evidence="1">The sequence shown here is derived from an EMBL/GenBank/DDBJ whole genome shotgun (WGS) entry which is preliminary data.</text>
</comment>
<organism evidence="1">
    <name type="scientific">marine sediment metagenome</name>
    <dbReference type="NCBI Taxonomy" id="412755"/>
    <lineage>
        <taxon>unclassified sequences</taxon>
        <taxon>metagenomes</taxon>
        <taxon>ecological metagenomes</taxon>
    </lineage>
</organism>
<name>X1NFQ9_9ZZZZ</name>
<proteinExistence type="predicted"/>
<protein>
    <submittedName>
        <fullName evidence="1">Uncharacterized protein</fullName>
    </submittedName>
</protein>
<sequence length="55" mass="6456">MKKQRNYDRKVKHTRILLSDYLLLKGLAQRTGQSMSEALHTIITRDWAMARSVKP</sequence>